<dbReference type="SUPFAM" id="SSF51735">
    <property type="entry name" value="NAD(P)-binding Rossmann-fold domains"/>
    <property type="match status" value="1"/>
</dbReference>
<sequence>MNDEQVPPTVLVTGAASGIGRATALRLAGSGAALALLDLDREGLALTAKEARAAGACAVLDRVVDVGSRSQVRVAFAAAERELGALSGLACAAGILVPGGLADLVPSDWDRHLSVNATGVLNCLQAGATHLRDGGAVAVVSSNAARVPRTGLLAYAASKAAASAVTRCAGLELAARGIRCNVVEPGSTDTPMQRDLWPDPEVGRAAALQGDPASYRLGIPLGRIADPDDVAAVVCFLLSDAARHVTLQQVYVDGGASL</sequence>
<dbReference type="Pfam" id="PF13561">
    <property type="entry name" value="adh_short_C2"/>
    <property type="match status" value="1"/>
</dbReference>
<feature type="domain" description="Ketoreductase" evidence="3">
    <location>
        <begin position="8"/>
        <end position="186"/>
    </location>
</feature>
<dbReference type="SMART" id="SM00822">
    <property type="entry name" value="PKS_KR"/>
    <property type="match status" value="1"/>
</dbReference>
<evidence type="ECO:0000313" key="5">
    <source>
        <dbReference type="Proteomes" id="UP001556631"/>
    </source>
</evidence>
<dbReference type="Proteomes" id="UP001556631">
    <property type="component" value="Unassembled WGS sequence"/>
</dbReference>
<evidence type="ECO:0000256" key="1">
    <source>
        <dbReference type="ARBA" id="ARBA00006484"/>
    </source>
</evidence>
<comment type="similarity">
    <text evidence="1">Belongs to the short-chain dehydrogenases/reductases (SDR) family.</text>
</comment>
<gene>
    <name evidence="4" type="ORF">AB3X52_03365</name>
</gene>
<dbReference type="InterPro" id="IPR036291">
    <property type="entry name" value="NAD(P)-bd_dom_sf"/>
</dbReference>
<keyword evidence="2" id="KW-0560">Oxidoreductase</keyword>
<dbReference type="PANTHER" id="PTHR43669:SF3">
    <property type="entry name" value="ALCOHOL DEHYDROGENASE, PUTATIVE (AFU_ORTHOLOGUE AFUA_3G03445)-RELATED"/>
    <property type="match status" value="1"/>
</dbReference>
<dbReference type="PANTHER" id="PTHR43669">
    <property type="entry name" value="5-KETO-D-GLUCONATE 5-REDUCTASE"/>
    <property type="match status" value="1"/>
</dbReference>
<comment type="caution">
    <text evidence="4">The sequence shown here is derived from an EMBL/GenBank/DDBJ whole genome shotgun (WGS) entry which is preliminary data.</text>
</comment>
<dbReference type="PRINTS" id="PR01397">
    <property type="entry name" value="DHBDHDRGNASE"/>
</dbReference>
<evidence type="ECO:0000313" key="4">
    <source>
        <dbReference type="EMBL" id="MEX0426646.1"/>
    </source>
</evidence>
<dbReference type="EMBL" id="JBFPJR010000004">
    <property type="protein sequence ID" value="MEX0426646.1"/>
    <property type="molecule type" value="Genomic_DNA"/>
</dbReference>
<dbReference type="Gene3D" id="3.40.50.720">
    <property type="entry name" value="NAD(P)-binding Rossmann-like Domain"/>
    <property type="match status" value="1"/>
</dbReference>
<proteinExistence type="inferred from homology"/>
<dbReference type="InterPro" id="IPR002347">
    <property type="entry name" value="SDR_fam"/>
</dbReference>
<evidence type="ECO:0000259" key="3">
    <source>
        <dbReference type="SMART" id="SM00822"/>
    </source>
</evidence>
<keyword evidence="5" id="KW-1185">Reference proteome</keyword>
<dbReference type="RefSeq" id="WP_367991366.1">
    <property type="nucleotide sequence ID" value="NZ_JBFPJR010000004.1"/>
</dbReference>
<reference evidence="4 5" key="1">
    <citation type="submission" date="2024-07" db="EMBL/GenBank/DDBJ databases">
        <authorList>
            <person name="Lee S."/>
            <person name="Kang M."/>
        </authorList>
    </citation>
    <scope>NUCLEOTIDE SEQUENCE [LARGE SCALE GENOMIC DNA]</scope>
    <source>
        <strain evidence="4 5">DS6</strain>
    </source>
</reference>
<evidence type="ECO:0000256" key="2">
    <source>
        <dbReference type="ARBA" id="ARBA00023002"/>
    </source>
</evidence>
<protein>
    <submittedName>
        <fullName evidence="4">SDR family oxidoreductase</fullName>
    </submittedName>
</protein>
<dbReference type="InterPro" id="IPR003560">
    <property type="entry name" value="DHB_DH"/>
</dbReference>
<name>A0ABV3SUN3_9ACTN</name>
<dbReference type="PROSITE" id="PS00061">
    <property type="entry name" value="ADH_SHORT"/>
    <property type="match status" value="1"/>
</dbReference>
<dbReference type="InterPro" id="IPR057326">
    <property type="entry name" value="KR_dom"/>
</dbReference>
<accession>A0ABV3SUN3</accession>
<dbReference type="InterPro" id="IPR020904">
    <property type="entry name" value="Sc_DH/Rdtase_CS"/>
</dbReference>
<organism evidence="4 5">
    <name type="scientific">Nocardioides eburneus</name>
    <dbReference type="NCBI Taxonomy" id="3231482"/>
    <lineage>
        <taxon>Bacteria</taxon>
        <taxon>Bacillati</taxon>
        <taxon>Actinomycetota</taxon>
        <taxon>Actinomycetes</taxon>
        <taxon>Propionibacteriales</taxon>
        <taxon>Nocardioidaceae</taxon>
        <taxon>Nocardioides</taxon>
    </lineage>
</organism>